<organism evidence="1 2">
    <name type="scientific">Agrobacterium phage Atu_ph07</name>
    <dbReference type="NCBI Taxonomy" id="2024264"/>
    <lineage>
        <taxon>Viruses</taxon>
        <taxon>Duplodnaviria</taxon>
        <taxon>Heunggongvirae</taxon>
        <taxon>Uroviricota</taxon>
        <taxon>Caudoviricetes</taxon>
        <taxon>Polybotosvirus</taxon>
        <taxon>Polybotosvirus Atuph07</taxon>
    </lineage>
</organism>
<dbReference type="Proteomes" id="UP000223025">
    <property type="component" value="Segment"/>
</dbReference>
<dbReference type="KEGG" id="vg:40088020"/>
<accession>A0A2L0UZ72</accession>
<evidence type="ECO:0000313" key="2">
    <source>
        <dbReference type="Proteomes" id="UP000223025"/>
    </source>
</evidence>
<dbReference type="RefSeq" id="YP_009611682.1">
    <property type="nucleotide sequence ID" value="NC_042013.1"/>
</dbReference>
<protein>
    <submittedName>
        <fullName evidence="1">Uncharacterized protein</fullName>
    </submittedName>
</protein>
<dbReference type="EMBL" id="MF403008">
    <property type="protein sequence ID" value="AUZ94829.1"/>
    <property type="molecule type" value="Genomic_DNA"/>
</dbReference>
<sequence length="168" mass="19907">MKHDILDNHLNIGIDIDQTLIDGPHSYFLQDYIRHHQGVKKFHLITFRYGYEFRNIERDLAYRCVDIKLFDTVNGIPEDFGRKYHQLDLTIQKAIKNKQFAKVNRILDYHKVTQEEYDALKIRVNRWKGFKCKELACTAMVDDLRAFVEEGCIYHGVEFVDSLTLQPV</sequence>
<evidence type="ECO:0000313" key="1">
    <source>
        <dbReference type="EMBL" id="AUZ94829.1"/>
    </source>
</evidence>
<proteinExistence type="predicted"/>
<keyword evidence="2" id="KW-1185">Reference proteome</keyword>
<reference evidence="1 2" key="1">
    <citation type="submission" date="2017-06" db="EMBL/GenBank/DDBJ databases">
        <authorList>
            <person name="Kim H.J."/>
            <person name="Triplett B.A."/>
        </authorList>
    </citation>
    <scope>NUCLEOTIDE SEQUENCE [LARGE SCALE GENOMIC DNA]</scope>
</reference>
<name>A0A2L0UZ72_9CAUD</name>
<dbReference type="GeneID" id="40088020"/>